<dbReference type="EMBL" id="ML769466">
    <property type="protein sequence ID" value="KAE9399691.1"/>
    <property type="molecule type" value="Genomic_DNA"/>
</dbReference>
<accession>A0A6A4HPT6</accession>
<feature type="transmembrane region" description="Helical" evidence="2">
    <location>
        <begin position="232"/>
        <end position="257"/>
    </location>
</feature>
<feature type="domain" description="DUF6535" evidence="3">
    <location>
        <begin position="83"/>
        <end position="140"/>
    </location>
</feature>
<evidence type="ECO:0000313" key="4">
    <source>
        <dbReference type="EMBL" id="KAE9399691.1"/>
    </source>
</evidence>
<dbReference type="OrthoDB" id="3221808at2759"/>
<organism evidence="4 5">
    <name type="scientific">Gymnopus androsaceus JB14</name>
    <dbReference type="NCBI Taxonomy" id="1447944"/>
    <lineage>
        <taxon>Eukaryota</taxon>
        <taxon>Fungi</taxon>
        <taxon>Dikarya</taxon>
        <taxon>Basidiomycota</taxon>
        <taxon>Agaricomycotina</taxon>
        <taxon>Agaricomycetes</taxon>
        <taxon>Agaricomycetidae</taxon>
        <taxon>Agaricales</taxon>
        <taxon>Marasmiineae</taxon>
        <taxon>Omphalotaceae</taxon>
        <taxon>Gymnopus</taxon>
    </lineage>
</organism>
<protein>
    <recommendedName>
        <fullName evidence="3">DUF6535 domain-containing protein</fullName>
    </recommendedName>
</protein>
<sequence>MSHSDHSNAKNPNQLSTDSGNLAGLRRSSEVGDDREYPRKNRNDAKHTKFKVNPSDLVDEENWKEGKGMVEQMWAIHLKHDSDVEKEVQRWKGTAEGILIFTGLFSATVATFIIEVYKSLLPDPSGGNAAILQELVAQRAILAHIASTNHWARRYERLCNQKLEFNHSPDKQARLRLRLISSVATQGVPHFCQWTVALAILVLQLAFALLYVFFTLFQLFQEVSVFQTPVTAVIWKFLATLTAAYLTIKTFIIHVWLKKQAGESFWVRLNVRLTSSPHRFMHEFRNAVEWSSPSNVTLSDSELKGVLSTFEVLRIANVSNGDSDSAGDFDVFLIGICSLLSSDSDDVGYRIARQILDSPSSSHPGLFTTWESWLITILQQESLEDSENFKLMALCMRIHMFILLHYPSAVNTVFDRLSGWSFFEKPILQSLQKLQRHSRLSVAISARCFQAILAADMHTYRYKMDHQLFWSFVSPPNPEIPIETLSSYIYIGDRSLLVIMGLVKDVIGIMKRHKESQTVRENSHRVTDREVALIHSDVTNFPLEEVLPVIIKSMEVQIQVDPPMAETSSAFRNFFGGSILDDCYRFGIVPAISSILEIINEAPLPSRIGAVEESSAWTSPQRPPLQAFGRSMVNIVRAAVTELRGAVAKDEEEEKNDQEHGDEKV</sequence>
<evidence type="ECO:0000256" key="1">
    <source>
        <dbReference type="SAM" id="MobiDB-lite"/>
    </source>
</evidence>
<feature type="region of interest" description="Disordered" evidence="1">
    <location>
        <begin position="646"/>
        <end position="665"/>
    </location>
</feature>
<feature type="region of interest" description="Disordered" evidence="1">
    <location>
        <begin position="1"/>
        <end position="53"/>
    </location>
</feature>
<gene>
    <name evidence="4" type="ORF">BT96DRAFT_939239</name>
</gene>
<feature type="compositionally biased region" description="Basic and acidic residues" evidence="1">
    <location>
        <begin position="27"/>
        <end position="47"/>
    </location>
</feature>
<keyword evidence="2" id="KW-0472">Membrane</keyword>
<feature type="transmembrane region" description="Helical" evidence="2">
    <location>
        <begin position="98"/>
        <end position="117"/>
    </location>
</feature>
<dbReference type="InterPro" id="IPR045338">
    <property type="entry name" value="DUF6535"/>
</dbReference>
<feature type="transmembrane region" description="Helical" evidence="2">
    <location>
        <begin position="196"/>
        <end position="220"/>
    </location>
</feature>
<feature type="compositionally biased region" description="Polar residues" evidence="1">
    <location>
        <begin position="9"/>
        <end position="20"/>
    </location>
</feature>
<dbReference type="Pfam" id="PF20153">
    <property type="entry name" value="DUF6535"/>
    <property type="match status" value="1"/>
</dbReference>
<reference evidence="4" key="1">
    <citation type="journal article" date="2019" name="Environ. Microbiol.">
        <title>Fungal ecological strategies reflected in gene transcription - a case study of two litter decomposers.</title>
        <authorList>
            <person name="Barbi F."/>
            <person name="Kohler A."/>
            <person name="Barry K."/>
            <person name="Baskaran P."/>
            <person name="Daum C."/>
            <person name="Fauchery L."/>
            <person name="Ihrmark K."/>
            <person name="Kuo A."/>
            <person name="LaButti K."/>
            <person name="Lipzen A."/>
            <person name="Morin E."/>
            <person name="Grigoriev I.V."/>
            <person name="Henrissat B."/>
            <person name="Lindahl B."/>
            <person name="Martin F."/>
        </authorList>
    </citation>
    <scope>NUCLEOTIDE SEQUENCE</scope>
    <source>
        <strain evidence="4">JB14</strain>
    </source>
</reference>
<evidence type="ECO:0000313" key="5">
    <source>
        <dbReference type="Proteomes" id="UP000799118"/>
    </source>
</evidence>
<keyword evidence="5" id="KW-1185">Reference proteome</keyword>
<proteinExistence type="predicted"/>
<name>A0A6A4HPT6_9AGAR</name>
<keyword evidence="2" id="KW-1133">Transmembrane helix</keyword>
<dbReference type="Proteomes" id="UP000799118">
    <property type="component" value="Unassembled WGS sequence"/>
</dbReference>
<keyword evidence="2" id="KW-0812">Transmembrane</keyword>
<dbReference type="AlphaFoldDB" id="A0A6A4HPT6"/>
<evidence type="ECO:0000259" key="3">
    <source>
        <dbReference type="Pfam" id="PF20153"/>
    </source>
</evidence>
<evidence type="ECO:0000256" key="2">
    <source>
        <dbReference type="SAM" id="Phobius"/>
    </source>
</evidence>